<reference evidence="1 2" key="1">
    <citation type="submission" date="2016-01" db="EMBL/GenBank/DDBJ databases">
        <title>Draft Genome Sequences of Seven Thermophilic Sporeformers Isolated from Foods.</title>
        <authorList>
            <person name="Berendsen E.M."/>
            <person name="Wells-Bennik M.H."/>
            <person name="Krawcyk A.O."/>
            <person name="De Jong A."/>
            <person name="Holsappel S."/>
            <person name="Eijlander R.T."/>
            <person name="Kuipers O.P."/>
        </authorList>
    </citation>
    <scope>NUCLEOTIDE SEQUENCE [LARGE SCALE GENOMIC DNA]</scope>
    <source>
        <strain evidence="1 2">B4119</strain>
    </source>
</reference>
<dbReference type="AlphaFoldDB" id="A0A150L511"/>
<dbReference type="GeneID" id="301191981"/>
<dbReference type="Proteomes" id="UP000075455">
    <property type="component" value="Unassembled WGS sequence"/>
</dbReference>
<dbReference type="RefSeq" id="WP_223845317.1">
    <property type="nucleotide sequence ID" value="NZ_AP025623.1"/>
</dbReference>
<evidence type="ECO:0000313" key="1">
    <source>
        <dbReference type="EMBL" id="KYD07384.1"/>
    </source>
</evidence>
<organism evidence="1 2">
    <name type="scientific">Saccharococcus caldoxylosilyticus</name>
    <dbReference type="NCBI Taxonomy" id="81408"/>
    <lineage>
        <taxon>Bacteria</taxon>
        <taxon>Bacillati</taxon>
        <taxon>Bacillota</taxon>
        <taxon>Bacilli</taxon>
        <taxon>Bacillales</taxon>
        <taxon>Anoxybacillaceae</taxon>
        <taxon>Saccharococcus</taxon>
    </lineage>
</organism>
<accession>A0A150L511</accession>
<comment type="caution">
    <text evidence="1">The sequence shown here is derived from an EMBL/GenBank/DDBJ whole genome shotgun (WGS) entry which is preliminary data.</text>
</comment>
<dbReference type="EMBL" id="LQYS01000120">
    <property type="protein sequence ID" value="KYD07384.1"/>
    <property type="molecule type" value="Genomic_DNA"/>
</dbReference>
<dbReference type="PATRIC" id="fig|81408.3.peg.1775"/>
<sequence>MERRTALIAWGKPGKWKKYKQVNVKRLALAMFYSAISCQAGTHIYESDQLACIF</sequence>
<gene>
    <name evidence="1" type="ORF">B4119_1296</name>
</gene>
<protein>
    <submittedName>
        <fullName evidence="1">Uncharacterized protein</fullName>
    </submittedName>
</protein>
<dbReference type="STRING" id="81408.B4119_1296"/>
<proteinExistence type="predicted"/>
<evidence type="ECO:0000313" key="2">
    <source>
        <dbReference type="Proteomes" id="UP000075455"/>
    </source>
</evidence>
<name>A0A150L511_9BACL</name>